<evidence type="ECO:0000256" key="4">
    <source>
        <dbReference type="ARBA" id="ARBA00022723"/>
    </source>
</evidence>
<evidence type="ECO:0000313" key="10">
    <source>
        <dbReference type="Proteomes" id="UP000030643"/>
    </source>
</evidence>
<dbReference type="SUPFAM" id="SSF81301">
    <property type="entry name" value="Nucleotidyltransferase"/>
    <property type="match status" value="1"/>
</dbReference>
<keyword evidence="7" id="KW-0460">Magnesium</keyword>
<evidence type="ECO:0000256" key="2">
    <source>
        <dbReference type="ARBA" id="ARBA00022679"/>
    </source>
</evidence>
<keyword evidence="4" id="KW-0479">Metal-binding</keyword>
<gene>
    <name evidence="9" type="ORF">WOSG25_190180</name>
</gene>
<dbReference type="EMBL" id="DF820502">
    <property type="protein sequence ID" value="GAK31910.1"/>
    <property type="molecule type" value="Genomic_DNA"/>
</dbReference>
<keyword evidence="5" id="KW-0547">Nucleotide-binding</keyword>
<organism evidence="9 10">
    <name type="scientific">Weissella oryzae (strain DSM 25784 / JCM 18191 / LMG 30913 / SG25)</name>
    <dbReference type="NCBI Taxonomy" id="1329250"/>
    <lineage>
        <taxon>Bacteria</taxon>
        <taxon>Bacillati</taxon>
        <taxon>Bacillota</taxon>
        <taxon>Bacilli</taxon>
        <taxon>Lactobacillales</taxon>
        <taxon>Lactobacillaceae</taxon>
        <taxon>Weissella</taxon>
    </lineage>
</organism>
<name>A0A069CVU3_WEIOS</name>
<keyword evidence="10" id="KW-1185">Reference proteome</keyword>
<evidence type="ECO:0000256" key="3">
    <source>
        <dbReference type="ARBA" id="ARBA00022695"/>
    </source>
</evidence>
<evidence type="ECO:0000313" key="9">
    <source>
        <dbReference type="EMBL" id="GAK31910.1"/>
    </source>
</evidence>
<dbReference type="AlphaFoldDB" id="A0A069CVU3"/>
<dbReference type="GO" id="GO:0016779">
    <property type="term" value="F:nucleotidyltransferase activity"/>
    <property type="evidence" value="ECO:0007669"/>
    <property type="project" value="UniProtKB-KW"/>
</dbReference>
<dbReference type="Proteomes" id="UP000030643">
    <property type="component" value="Unassembled WGS sequence"/>
</dbReference>
<sequence>MLLNLPTEKLSLNEIKQRVKSIFSQYDIKKAYIYGSYVNGNFDFTSDYDLLLDGFYGKGQPFIGHKASLRELQRKLEKALNREVDIILLSNLMSPSTNKLDEEFKQNVKRDMVLIYGE</sequence>
<dbReference type="GO" id="GO:0005524">
    <property type="term" value="F:ATP binding"/>
    <property type="evidence" value="ECO:0007669"/>
    <property type="project" value="UniProtKB-KW"/>
</dbReference>
<dbReference type="InterPro" id="IPR043519">
    <property type="entry name" value="NT_sf"/>
</dbReference>
<proteinExistence type="predicted"/>
<keyword evidence="3" id="KW-0548">Nucleotidyltransferase</keyword>
<dbReference type="PANTHER" id="PTHR33571:SF14">
    <property type="entry name" value="PROTEIN ADENYLYLTRANSFERASE MJ0435-RELATED"/>
    <property type="match status" value="1"/>
</dbReference>
<evidence type="ECO:0000259" key="8">
    <source>
        <dbReference type="Pfam" id="PF18765"/>
    </source>
</evidence>
<dbReference type="GO" id="GO:0046872">
    <property type="term" value="F:metal ion binding"/>
    <property type="evidence" value="ECO:0007669"/>
    <property type="project" value="UniProtKB-KW"/>
</dbReference>
<dbReference type="eggNOG" id="COG1669">
    <property type="taxonomic scope" value="Bacteria"/>
</dbReference>
<dbReference type="Pfam" id="PF18765">
    <property type="entry name" value="Polbeta"/>
    <property type="match status" value="1"/>
</dbReference>
<evidence type="ECO:0000256" key="6">
    <source>
        <dbReference type="ARBA" id="ARBA00022840"/>
    </source>
</evidence>
<dbReference type="InterPro" id="IPR041633">
    <property type="entry name" value="Polbeta"/>
</dbReference>
<evidence type="ECO:0000256" key="5">
    <source>
        <dbReference type="ARBA" id="ARBA00022741"/>
    </source>
</evidence>
<dbReference type="InterPro" id="IPR052038">
    <property type="entry name" value="Type-VII_TA_antitoxin"/>
</dbReference>
<dbReference type="RefSeq" id="WP_027699821.1">
    <property type="nucleotide sequence ID" value="NZ_DF820502.1"/>
</dbReference>
<protein>
    <recommendedName>
        <fullName evidence="8">Polymerase beta nucleotidyltransferase domain-containing protein</fullName>
    </recommendedName>
</protein>
<keyword evidence="2" id="KW-0808">Transferase</keyword>
<comment type="cofactor">
    <cofactor evidence="1">
        <name>Mg(2+)</name>
        <dbReference type="ChEBI" id="CHEBI:18420"/>
    </cofactor>
</comment>
<evidence type="ECO:0000256" key="7">
    <source>
        <dbReference type="ARBA" id="ARBA00022842"/>
    </source>
</evidence>
<dbReference type="CDD" id="cd05403">
    <property type="entry name" value="NT_KNTase_like"/>
    <property type="match status" value="1"/>
</dbReference>
<dbReference type="OrthoDB" id="90159at2"/>
<evidence type="ECO:0000256" key="1">
    <source>
        <dbReference type="ARBA" id="ARBA00001946"/>
    </source>
</evidence>
<dbReference type="PANTHER" id="PTHR33571">
    <property type="entry name" value="SSL8005 PROTEIN"/>
    <property type="match status" value="1"/>
</dbReference>
<keyword evidence="6" id="KW-0067">ATP-binding</keyword>
<dbReference type="Gene3D" id="3.30.460.10">
    <property type="entry name" value="Beta Polymerase, domain 2"/>
    <property type="match status" value="1"/>
</dbReference>
<feature type="domain" description="Polymerase beta nucleotidyltransferase" evidence="8">
    <location>
        <begin position="18"/>
        <end position="91"/>
    </location>
</feature>
<accession>A0A069CVU3</accession>
<reference evidence="10" key="1">
    <citation type="journal article" date="2014" name="Genome Announc.">
        <title>Draft genome sequence of Weissella oryzae SG25T, isolated from fermented rice grains.</title>
        <authorList>
            <person name="Tanizawa Y."/>
            <person name="Fujisawa T."/>
            <person name="Mochizuki T."/>
            <person name="Kaminuma E."/>
            <person name="Suzuki Y."/>
            <person name="Nakamura Y."/>
            <person name="Tohno M."/>
        </authorList>
    </citation>
    <scope>NUCLEOTIDE SEQUENCE [LARGE SCALE GENOMIC DNA]</scope>
    <source>
        <strain evidence="10">DSM 25784 / JCM 18191 / LMG 30913 / SG25</strain>
    </source>
</reference>
<dbReference type="STRING" id="1329250.WOSG25_190180"/>